<feature type="compositionally biased region" description="Low complexity" evidence="1">
    <location>
        <begin position="294"/>
        <end position="324"/>
    </location>
</feature>
<organism evidence="2 3">
    <name type="scientific">Apatococcus lobatus</name>
    <dbReference type="NCBI Taxonomy" id="904363"/>
    <lineage>
        <taxon>Eukaryota</taxon>
        <taxon>Viridiplantae</taxon>
        <taxon>Chlorophyta</taxon>
        <taxon>core chlorophytes</taxon>
        <taxon>Trebouxiophyceae</taxon>
        <taxon>Chlorellales</taxon>
        <taxon>Chlorellaceae</taxon>
        <taxon>Apatococcus</taxon>
    </lineage>
</organism>
<dbReference type="AlphaFoldDB" id="A0AAW1R0M3"/>
<feature type="region of interest" description="Disordered" evidence="1">
    <location>
        <begin position="446"/>
        <end position="478"/>
    </location>
</feature>
<reference evidence="2 3" key="1">
    <citation type="journal article" date="2024" name="Nat. Commun.">
        <title>Phylogenomics reveals the evolutionary origins of lichenization in chlorophyte algae.</title>
        <authorList>
            <person name="Puginier C."/>
            <person name="Libourel C."/>
            <person name="Otte J."/>
            <person name="Skaloud P."/>
            <person name="Haon M."/>
            <person name="Grisel S."/>
            <person name="Petersen M."/>
            <person name="Berrin J.G."/>
            <person name="Delaux P.M."/>
            <person name="Dal Grande F."/>
            <person name="Keller J."/>
        </authorList>
    </citation>
    <scope>NUCLEOTIDE SEQUENCE [LARGE SCALE GENOMIC DNA]</scope>
    <source>
        <strain evidence="2 3">SAG 2145</strain>
    </source>
</reference>
<feature type="compositionally biased region" description="Basic residues" evidence="1">
    <location>
        <begin position="683"/>
        <end position="717"/>
    </location>
</feature>
<feature type="compositionally biased region" description="Low complexity" evidence="1">
    <location>
        <begin position="257"/>
        <end position="270"/>
    </location>
</feature>
<dbReference type="EMBL" id="JALJOS010000019">
    <property type="protein sequence ID" value="KAK9826926.1"/>
    <property type="molecule type" value="Genomic_DNA"/>
</dbReference>
<evidence type="ECO:0008006" key="4">
    <source>
        <dbReference type="Google" id="ProtNLM"/>
    </source>
</evidence>
<gene>
    <name evidence="2" type="ORF">WJX74_000513</name>
</gene>
<feature type="compositionally biased region" description="Low complexity" evidence="1">
    <location>
        <begin position="240"/>
        <end position="250"/>
    </location>
</feature>
<feature type="compositionally biased region" description="Gly residues" evidence="1">
    <location>
        <begin position="49"/>
        <end position="58"/>
    </location>
</feature>
<feature type="compositionally biased region" description="Polar residues" evidence="1">
    <location>
        <begin position="566"/>
        <end position="580"/>
    </location>
</feature>
<evidence type="ECO:0000313" key="3">
    <source>
        <dbReference type="Proteomes" id="UP001438707"/>
    </source>
</evidence>
<feature type="region of interest" description="Disordered" evidence="1">
    <location>
        <begin position="561"/>
        <end position="583"/>
    </location>
</feature>
<feature type="region of interest" description="Disordered" evidence="1">
    <location>
        <begin position="608"/>
        <end position="717"/>
    </location>
</feature>
<proteinExistence type="predicted"/>
<feature type="compositionally biased region" description="Polar residues" evidence="1">
    <location>
        <begin position="652"/>
        <end position="662"/>
    </location>
</feature>
<feature type="region of interest" description="Disordered" evidence="1">
    <location>
        <begin position="240"/>
        <end position="328"/>
    </location>
</feature>
<evidence type="ECO:0000256" key="1">
    <source>
        <dbReference type="SAM" id="MobiDB-lite"/>
    </source>
</evidence>
<dbReference type="Proteomes" id="UP001438707">
    <property type="component" value="Unassembled WGS sequence"/>
</dbReference>
<comment type="caution">
    <text evidence="2">The sequence shown here is derived from an EMBL/GenBank/DDBJ whole genome shotgun (WGS) entry which is preliminary data.</text>
</comment>
<evidence type="ECO:0000313" key="2">
    <source>
        <dbReference type="EMBL" id="KAK9826926.1"/>
    </source>
</evidence>
<sequence>MTGGRGARCEPVRRSFVEVGRPVHHARDHLPYGVPVRAGRRGARPPAGGVAGRAGRGGHGVDHLPDHVSDHQPVGHVEEAPDRDGRVPALAVTASVAPVTSHWRGGTFFWVRAARPQERGRKKHLARCKGMVSARGTRALADPEERKKAMVAGIEEWKARPDGTGSSSQQAAEALTALQTAGDREGYWNLSEEEAARVLAGLNGGSPTSSGSKAVDYDDAVAVLVQRGVDPALAARTARAAFPETSGSRGSSRRSSRSGSGSASSRDSLGSGRGFVIDLFRRSTGTGKKGKGKGASATTSDARTTKSRAPSRTASATSKRTSARGAGDNPFAEEAMFTASAGVGGRTTANETDPYPFVDEYAMIEGHPSPSWPQNRNDADVPAAEFKKVHAQMADWVAYGLPTGKAVDSISVWEAARGVYGVSSKQATKIMEDLFPIPSETVPVKTLKARPGGQPGSPNVPVRDPRKGKGPATKEQVQTDAAMKNSLVTLKEDTKRAEKRDAMKKAADIMKKGPPPVRIGTPRGSKGKESAPIDLRNTRGLGALGRPPANLMDTDYIPANLPPSLQPVQTAKPASSISKSMKQRAKAAEMMADFLPEVTDLRQKFGNGRAPLVDYPSSGGSSAGNPFGAGPPAGVVDYASSGSSTGNPFSSAKSQPAWSVQPSWGRPPPGMLLHEMLREQELRRKRKAKAKGKGKGKGAAPGRKRRAAAGGSRSRKR</sequence>
<protein>
    <recommendedName>
        <fullName evidence="4">GYF domain-containing protein</fullName>
    </recommendedName>
</protein>
<feature type="region of interest" description="Disordered" evidence="1">
    <location>
        <begin position="33"/>
        <end position="67"/>
    </location>
</feature>
<name>A0AAW1R0M3_9CHLO</name>
<accession>A0AAW1R0M3</accession>
<feature type="region of interest" description="Disordered" evidence="1">
    <location>
        <begin position="511"/>
        <end position="533"/>
    </location>
</feature>
<keyword evidence="3" id="KW-1185">Reference proteome</keyword>
<feature type="compositionally biased region" description="Low complexity" evidence="1">
    <location>
        <begin position="616"/>
        <end position="651"/>
    </location>
</feature>